<dbReference type="InterPro" id="IPR015422">
    <property type="entry name" value="PyrdxlP-dep_Trfase_small"/>
</dbReference>
<dbReference type="PANTHER" id="PTHR43586">
    <property type="entry name" value="CYSTEINE DESULFURASE"/>
    <property type="match status" value="1"/>
</dbReference>
<dbReference type="PROSITE" id="PS00595">
    <property type="entry name" value="AA_TRANSFER_CLASS_5"/>
    <property type="match status" value="1"/>
</dbReference>
<comment type="similarity">
    <text evidence="3 8">Belongs to the class-V pyridoxal-phosphate-dependent aminotransferase family. Csd subfamily.</text>
</comment>
<proteinExistence type="inferred from homology"/>
<comment type="function">
    <text evidence="2 8">Catalyzes the removal of elemental sulfur and selenium atoms from L-cysteine, L-cystine, L-selenocysteine, and L-selenocystine to produce L-alanine.</text>
</comment>
<sequence>MNQEFNVWKIRQDFPMLSQLMYGRPFIYLDSAATTQKPQIVINAISDFYTNSYATVNRSVYDFASKASAYYNIVRRKIKRFFNAAFVEEIIFTKSTTESINLVAHCLSKLCLQPGDEVLISEMEHHSNIIPWYMCCKERGAQLKVVPVSESGELIFEEFQKLLSNKTKIVSIVHMSNVLGTVNPIEEIVREAHAKGAKVVVDGAQSAPHMLIDVQKLGVDFYAFSAHKMYGPTGLGVLYGKRSLLEMMPPYQGGGDMIDEVAFDRVTYQEPPLKFEAGTPMIAEVVGLGAAIDYIESIDQKLITIWEKDLLEYATQQLNRIKGLKIIGIAQQKGPIVSFSIDGFHPLDLATLLDLRGIAIRTGHLCAQPILKRYHLSSLLRISLAFYNTFEEIDFFIHALKECLLLLKPEISY</sequence>
<dbReference type="Proteomes" id="UP000826014">
    <property type="component" value="Chromosome"/>
</dbReference>
<evidence type="ECO:0000256" key="5">
    <source>
        <dbReference type="ARBA" id="ARBA00022898"/>
    </source>
</evidence>
<dbReference type="RefSeq" id="WP_245397540.1">
    <property type="nucleotide sequence ID" value="NZ_CP075587.1"/>
</dbReference>
<dbReference type="InterPro" id="IPR016454">
    <property type="entry name" value="Cysteine_dSase"/>
</dbReference>
<dbReference type="CDD" id="cd06453">
    <property type="entry name" value="SufS_like"/>
    <property type="match status" value="1"/>
</dbReference>
<evidence type="ECO:0000256" key="1">
    <source>
        <dbReference type="ARBA" id="ARBA00001933"/>
    </source>
</evidence>
<keyword evidence="4 8" id="KW-0808">Transferase</keyword>
<dbReference type="Pfam" id="PF00266">
    <property type="entry name" value="Aminotran_5"/>
    <property type="match status" value="1"/>
</dbReference>
<accession>A0ABX8UZ18</accession>
<comment type="cofactor">
    <cofactor evidence="1 7">
        <name>pyridoxal 5'-phosphate</name>
        <dbReference type="ChEBI" id="CHEBI:597326"/>
    </cofactor>
</comment>
<evidence type="ECO:0000256" key="3">
    <source>
        <dbReference type="ARBA" id="ARBA00010447"/>
    </source>
</evidence>
<keyword evidence="5 8" id="KW-0663">Pyridoxal phosphate</keyword>
<comment type="catalytic activity">
    <reaction evidence="6 8">
        <text>(sulfur carrier)-H + L-cysteine = (sulfur carrier)-SH + L-alanine</text>
        <dbReference type="Rhea" id="RHEA:43892"/>
        <dbReference type="Rhea" id="RHEA-COMP:14737"/>
        <dbReference type="Rhea" id="RHEA-COMP:14739"/>
        <dbReference type="ChEBI" id="CHEBI:29917"/>
        <dbReference type="ChEBI" id="CHEBI:35235"/>
        <dbReference type="ChEBI" id="CHEBI:57972"/>
        <dbReference type="ChEBI" id="CHEBI:64428"/>
        <dbReference type="EC" id="2.8.1.7"/>
    </reaction>
</comment>
<feature type="domain" description="Aminotransferase class V" evidence="9">
    <location>
        <begin position="27"/>
        <end position="395"/>
    </location>
</feature>
<organism evidence="10 11">
    <name type="scientific">Candidatus Rhabdochlamydia oedothoracis</name>
    <dbReference type="NCBI Taxonomy" id="2720720"/>
    <lineage>
        <taxon>Bacteria</taxon>
        <taxon>Pseudomonadati</taxon>
        <taxon>Chlamydiota</taxon>
        <taxon>Chlamydiia</taxon>
        <taxon>Parachlamydiales</taxon>
        <taxon>Candidatus Rhabdochlamydiaceae</taxon>
        <taxon>Candidatus Rhabdochlamydia</taxon>
    </lineage>
</organism>
<evidence type="ECO:0000256" key="4">
    <source>
        <dbReference type="ARBA" id="ARBA00022679"/>
    </source>
</evidence>
<dbReference type="EC" id="2.8.1.7" evidence="8"/>
<dbReference type="NCBIfam" id="TIGR01979">
    <property type="entry name" value="sufS"/>
    <property type="match status" value="1"/>
</dbReference>
<dbReference type="InterPro" id="IPR010970">
    <property type="entry name" value="Cys_dSase_SufS"/>
</dbReference>
<dbReference type="SUPFAM" id="SSF53383">
    <property type="entry name" value="PLP-dependent transferases"/>
    <property type="match status" value="1"/>
</dbReference>
<dbReference type="InterPro" id="IPR015421">
    <property type="entry name" value="PyrdxlP-dep_Trfase_major"/>
</dbReference>
<evidence type="ECO:0000256" key="2">
    <source>
        <dbReference type="ARBA" id="ARBA00002824"/>
    </source>
</evidence>
<dbReference type="EMBL" id="CP075587">
    <property type="protein sequence ID" value="QYF48210.1"/>
    <property type="molecule type" value="Genomic_DNA"/>
</dbReference>
<dbReference type="PIRSF" id="PIRSF005572">
    <property type="entry name" value="NifS"/>
    <property type="match status" value="1"/>
</dbReference>
<gene>
    <name evidence="10" type="ORF">RHABOEDO_000326</name>
</gene>
<reference evidence="10 11" key="1">
    <citation type="journal article" date="2022" name="bioRxiv">
        <title>Ecology and evolution of chlamydial symbionts of arthropods.</title>
        <authorList>
            <person name="Halter T."/>
            <person name="Koestlbacher S."/>
            <person name="Collingro A."/>
            <person name="Sixt B.S."/>
            <person name="Toenshoff E.R."/>
            <person name="Hendrickx F."/>
            <person name="Kostanjsek R."/>
            <person name="Horn M."/>
        </authorList>
    </citation>
    <scope>NUCLEOTIDE SEQUENCE [LARGE SCALE GENOMIC DNA]</scope>
    <source>
        <strain evidence="10">W744xW776</strain>
    </source>
</reference>
<evidence type="ECO:0000313" key="11">
    <source>
        <dbReference type="Proteomes" id="UP000826014"/>
    </source>
</evidence>
<name>A0ABX8UZ18_9BACT</name>
<evidence type="ECO:0000313" key="10">
    <source>
        <dbReference type="EMBL" id="QYF48210.1"/>
    </source>
</evidence>
<dbReference type="Gene3D" id="3.40.640.10">
    <property type="entry name" value="Type I PLP-dependent aspartate aminotransferase-like (Major domain)"/>
    <property type="match status" value="1"/>
</dbReference>
<dbReference type="PANTHER" id="PTHR43586:SF8">
    <property type="entry name" value="CYSTEINE DESULFURASE 1, CHLOROPLASTIC"/>
    <property type="match status" value="1"/>
</dbReference>
<dbReference type="InterPro" id="IPR020578">
    <property type="entry name" value="Aminotrans_V_PyrdxlP_BS"/>
</dbReference>
<evidence type="ECO:0000256" key="6">
    <source>
        <dbReference type="ARBA" id="ARBA00050776"/>
    </source>
</evidence>
<dbReference type="InterPro" id="IPR015424">
    <property type="entry name" value="PyrdxlP-dep_Trfase"/>
</dbReference>
<protein>
    <recommendedName>
        <fullName evidence="8">Cysteine desulfurase</fullName>
        <ecNumber evidence="8">2.8.1.7</ecNumber>
    </recommendedName>
</protein>
<dbReference type="Gene3D" id="3.90.1150.10">
    <property type="entry name" value="Aspartate Aminotransferase, domain 1"/>
    <property type="match status" value="1"/>
</dbReference>
<dbReference type="InterPro" id="IPR000192">
    <property type="entry name" value="Aminotrans_V_dom"/>
</dbReference>
<evidence type="ECO:0000259" key="9">
    <source>
        <dbReference type="Pfam" id="PF00266"/>
    </source>
</evidence>
<keyword evidence="11" id="KW-1185">Reference proteome</keyword>
<dbReference type="GO" id="GO:0031071">
    <property type="term" value="F:cysteine desulfurase activity"/>
    <property type="evidence" value="ECO:0007669"/>
    <property type="project" value="UniProtKB-EC"/>
</dbReference>
<evidence type="ECO:0000256" key="8">
    <source>
        <dbReference type="RuleBase" id="RU004506"/>
    </source>
</evidence>
<evidence type="ECO:0000256" key="7">
    <source>
        <dbReference type="RuleBase" id="RU004504"/>
    </source>
</evidence>